<proteinExistence type="predicted"/>
<sequence>MPPNTRDTRRSKRIATVEDPASEDDTRPVSAEKSTRQNTMEPTEANLQHGKQIEDTVDSAMDGGAGSNSKLYESLAHGQVVPGDAALQWVTAYLEHPERALSQLINLAVQTSGCTAAIGESQVEDQDVIANTLETLQQEFVDPGKGEYLFVKRDKASRTSRAKVLAFFEEIISATSESQLWDGRLMDTLVAIFVHRYRDVDPTIRAECVTAIGTWIAQYPARFLESQYILYLGWSLSDSITQPRLEALRVLAKLCRDRSIVTFLTPLMERFQLQLLTLAARETDTSTRVAAVHVVALLGRQGAWEEPAQRSVLSRLLLDAQPRVRKAIAPYCALIFQEEFFGPALTEAQQEADHAEQGAVDETHIALKAFASYVQTHLVNAEAASDTSARRLGSGAADEDPISLAVEALWIDLPALREWKALTNLLVLDHSSAALPRKSRKRRSMASADELPSHCRLEVMQESILLKVLVVSMRVHTRAVDKTPAVKRGSKFQEMTVEERHRQITVHLINVLPNLFGKYGIDPHRAVSLLAVVQMLDFDSYTALNKSHALVELLDDVARIFTRFNYTALDALSAAAETLRIMRTHALVAQQTTLKLGEICDMVQQTFWDVCKGKDLPTATFAEDELDTLTTAVARLELLLRHMDVSTLLWESRKSATTGELIGQLLQRASLRHPAEQPLLEAALNLLYRGMLWKYRDLQDTDGEGFLSTDELAQLIQLRDLVLKYANQLALDDTLAADETPGDEHLQSRAFIILCQLYWMLSGAVGTVPEGLRLRPHDHVQARCAQFVQEVLVHHANRTASDGQHGDHDDGDENDQEDGGKDAGACDPLAEHRLLEVVGGFVRCIITGVFSAEHASITLAGYGCFSAVYDEMQRTLIEQAAALRHSEAAISVISASLRASFEHATRRRPGSIEPTLALARIFASTLNNHVAKAEVHIDGITFALSKMAGYRLLEEQQSKMEHRTGTKHRAEMEMLRYFRVLSILAKGMFSGDARQVMAALRNACTKHKIGLGNKSKAWDALNGYVKLLERFGAAGGKSTDNTGERILPSPFLAQASAASQQGLLQRPDFSSSDAEDDGATQKDADTRQMSGIFQPSAADHDFSDPESLDHLLTATPLPPRRHAHRHRDATAKTSAGQQARADGREVGQSGNTASDEDVSMMLADDTPTLRNRKRNIDASLTDLDMDDLLADAAPDSPLPPVSANTLTATNTTQFVRPKRARAHKAA</sequence>
<dbReference type="PANTHER" id="PTHR11199">
    <property type="entry name" value="STROMAL ANTIGEN"/>
    <property type="match status" value="1"/>
</dbReference>
<dbReference type="GO" id="GO:0003682">
    <property type="term" value="F:chromatin binding"/>
    <property type="evidence" value="ECO:0007669"/>
    <property type="project" value="TreeGrafter"/>
</dbReference>
<dbReference type="STRING" id="78915.A0A4P9XVF8"/>
<evidence type="ECO:0000256" key="1">
    <source>
        <dbReference type="SAM" id="MobiDB-lite"/>
    </source>
</evidence>
<feature type="compositionally biased region" description="Polar residues" evidence="1">
    <location>
        <begin position="1204"/>
        <end position="1214"/>
    </location>
</feature>
<accession>A0A4P9XVF8</accession>
<protein>
    <recommendedName>
        <fullName evidence="2">SCD domain-containing protein</fullName>
    </recommendedName>
</protein>
<dbReference type="PROSITE" id="PS00018">
    <property type="entry name" value="EF_HAND_1"/>
    <property type="match status" value="1"/>
</dbReference>
<dbReference type="PROSITE" id="PS51425">
    <property type="entry name" value="SCD"/>
    <property type="match status" value="1"/>
</dbReference>
<feature type="region of interest" description="Disordered" evidence="1">
    <location>
        <begin position="1191"/>
        <end position="1226"/>
    </location>
</feature>
<dbReference type="AlphaFoldDB" id="A0A4P9XVF8"/>
<dbReference type="Proteomes" id="UP000271241">
    <property type="component" value="Unassembled WGS sequence"/>
</dbReference>
<evidence type="ECO:0000313" key="3">
    <source>
        <dbReference type="EMBL" id="RKP09591.1"/>
    </source>
</evidence>
<dbReference type="GO" id="GO:0008278">
    <property type="term" value="C:cohesin complex"/>
    <property type="evidence" value="ECO:0007669"/>
    <property type="project" value="TreeGrafter"/>
</dbReference>
<feature type="compositionally biased region" description="Basic residues" evidence="1">
    <location>
        <begin position="1216"/>
        <end position="1226"/>
    </location>
</feature>
<dbReference type="InterPro" id="IPR018247">
    <property type="entry name" value="EF_Hand_1_Ca_BS"/>
</dbReference>
<dbReference type="Pfam" id="PF24571">
    <property type="entry name" value="HEAT_SCC3-SA"/>
    <property type="match status" value="1"/>
</dbReference>
<dbReference type="GO" id="GO:0005634">
    <property type="term" value="C:nucleus"/>
    <property type="evidence" value="ECO:0007669"/>
    <property type="project" value="TreeGrafter"/>
</dbReference>
<feature type="domain" description="SCD" evidence="2">
    <location>
        <begin position="193"/>
        <end position="278"/>
    </location>
</feature>
<keyword evidence="4" id="KW-1185">Reference proteome</keyword>
<dbReference type="Pfam" id="PF21581">
    <property type="entry name" value="SCD"/>
    <property type="match status" value="1"/>
</dbReference>
<feature type="compositionally biased region" description="Basic and acidic residues" evidence="1">
    <location>
        <begin position="1098"/>
        <end position="1109"/>
    </location>
</feature>
<dbReference type="InterPro" id="IPR011989">
    <property type="entry name" value="ARM-like"/>
</dbReference>
<evidence type="ECO:0000259" key="2">
    <source>
        <dbReference type="PROSITE" id="PS51425"/>
    </source>
</evidence>
<feature type="region of interest" description="Disordered" evidence="1">
    <location>
        <begin position="798"/>
        <end position="825"/>
    </location>
</feature>
<gene>
    <name evidence="3" type="ORF">THASP1DRAFT_28624</name>
</gene>
<dbReference type="SUPFAM" id="SSF48371">
    <property type="entry name" value="ARM repeat"/>
    <property type="match status" value="1"/>
</dbReference>
<name>A0A4P9XVF8_9FUNG</name>
<dbReference type="PANTHER" id="PTHR11199:SF0">
    <property type="entry name" value="LD34181P-RELATED"/>
    <property type="match status" value="1"/>
</dbReference>
<feature type="region of interest" description="Disordered" evidence="1">
    <location>
        <begin position="1057"/>
        <end position="1162"/>
    </location>
</feature>
<dbReference type="GO" id="GO:0000785">
    <property type="term" value="C:chromatin"/>
    <property type="evidence" value="ECO:0007669"/>
    <property type="project" value="TreeGrafter"/>
</dbReference>
<dbReference type="GO" id="GO:0007062">
    <property type="term" value="P:sister chromatid cohesion"/>
    <property type="evidence" value="ECO:0007669"/>
    <property type="project" value="TreeGrafter"/>
</dbReference>
<dbReference type="InterPro" id="IPR056396">
    <property type="entry name" value="HEAT_SCC3-SA"/>
</dbReference>
<feature type="region of interest" description="Disordered" evidence="1">
    <location>
        <begin position="1"/>
        <end position="51"/>
    </location>
</feature>
<evidence type="ECO:0000313" key="4">
    <source>
        <dbReference type="Proteomes" id="UP000271241"/>
    </source>
</evidence>
<dbReference type="Gene3D" id="1.25.10.10">
    <property type="entry name" value="Leucine-rich Repeat Variant"/>
    <property type="match status" value="1"/>
</dbReference>
<dbReference type="InterPro" id="IPR020839">
    <property type="entry name" value="SCD"/>
</dbReference>
<reference evidence="4" key="1">
    <citation type="journal article" date="2018" name="Nat. Microbiol.">
        <title>Leveraging single-cell genomics to expand the fungal tree of life.</title>
        <authorList>
            <person name="Ahrendt S.R."/>
            <person name="Quandt C.A."/>
            <person name="Ciobanu D."/>
            <person name="Clum A."/>
            <person name="Salamov A."/>
            <person name="Andreopoulos B."/>
            <person name="Cheng J.F."/>
            <person name="Woyke T."/>
            <person name="Pelin A."/>
            <person name="Henrissat B."/>
            <person name="Reynolds N.K."/>
            <person name="Benny G.L."/>
            <person name="Smith M.E."/>
            <person name="James T.Y."/>
            <person name="Grigoriev I.V."/>
        </authorList>
    </citation>
    <scope>NUCLEOTIDE SEQUENCE [LARGE SCALE GENOMIC DNA]</scope>
    <source>
        <strain evidence="4">RSA 1356</strain>
    </source>
</reference>
<dbReference type="EMBL" id="KZ992502">
    <property type="protein sequence ID" value="RKP09591.1"/>
    <property type="molecule type" value="Genomic_DNA"/>
</dbReference>
<dbReference type="InterPro" id="IPR016024">
    <property type="entry name" value="ARM-type_fold"/>
</dbReference>
<dbReference type="OrthoDB" id="498590at2759"/>
<organism evidence="3 4">
    <name type="scientific">Thamnocephalis sphaerospora</name>
    <dbReference type="NCBI Taxonomy" id="78915"/>
    <lineage>
        <taxon>Eukaryota</taxon>
        <taxon>Fungi</taxon>
        <taxon>Fungi incertae sedis</taxon>
        <taxon>Zoopagomycota</taxon>
        <taxon>Zoopagomycotina</taxon>
        <taxon>Zoopagomycetes</taxon>
        <taxon>Zoopagales</taxon>
        <taxon>Sigmoideomycetaceae</taxon>
        <taxon>Thamnocephalis</taxon>
    </lineage>
</organism>
<dbReference type="InterPro" id="IPR039662">
    <property type="entry name" value="Cohesin_Scc3/SA"/>
</dbReference>